<name>A0ACB8TN27_9APHY</name>
<keyword evidence="2" id="KW-1185">Reference proteome</keyword>
<evidence type="ECO:0000313" key="2">
    <source>
        <dbReference type="Proteomes" id="UP001055072"/>
    </source>
</evidence>
<dbReference type="EMBL" id="MU274969">
    <property type="protein sequence ID" value="KAI0083392.1"/>
    <property type="molecule type" value="Genomic_DNA"/>
</dbReference>
<gene>
    <name evidence="1" type="ORF">BDY19DRAFT_910642</name>
</gene>
<proteinExistence type="predicted"/>
<evidence type="ECO:0000313" key="1">
    <source>
        <dbReference type="EMBL" id="KAI0083392.1"/>
    </source>
</evidence>
<accession>A0ACB8TN27</accession>
<reference evidence="1" key="1">
    <citation type="journal article" date="2021" name="Environ. Microbiol.">
        <title>Gene family expansions and transcriptome signatures uncover fungal adaptations to wood decay.</title>
        <authorList>
            <person name="Hage H."/>
            <person name="Miyauchi S."/>
            <person name="Viragh M."/>
            <person name="Drula E."/>
            <person name="Min B."/>
            <person name="Chaduli D."/>
            <person name="Navarro D."/>
            <person name="Favel A."/>
            <person name="Norest M."/>
            <person name="Lesage-Meessen L."/>
            <person name="Balint B."/>
            <person name="Merenyi Z."/>
            <person name="de Eugenio L."/>
            <person name="Morin E."/>
            <person name="Martinez A.T."/>
            <person name="Baldrian P."/>
            <person name="Stursova M."/>
            <person name="Martinez M.J."/>
            <person name="Novotny C."/>
            <person name="Magnuson J.K."/>
            <person name="Spatafora J.W."/>
            <person name="Maurice S."/>
            <person name="Pangilinan J."/>
            <person name="Andreopoulos W."/>
            <person name="LaButti K."/>
            <person name="Hundley H."/>
            <person name="Na H."/>
            <person name="Kuo A."/>
            <person name="Barry K."/>
            <person name="Lipzen A."/>
            <person name="Henrissat B."/>
            <person name="Riley R."/>
            <person name="Ahrendt S."/>
            <person name="Nagy L.G."/>
            <person name="Grigoriev I.V."/>
            <person name="Martin F."/>
            <person name="Rosso M.N."/>
        </authorList>
    </citation>
    <scope>NUCLEOTIDE SEQUENCE</scope>
    <source>
        <strain evidence="1">CBS 384.51</strain>
    </source>
</reference>
<protein>
    <submittedName>
        <fullName evidence="1">Uncharacterized protein</fullName>
    </submittedName>
</protein>
<comment type="caution">
    <text evidence="1">The sequence shown here is derived from an EMBL/GenBank/DDBJ whole genome shotgun (WGS) entry which is preliminary data.</text>
</comment>
<dbReference type="Proteomes" id="UP001055072">
    <property type="component" value="Unassembled WGS sequence"/>
</dbReference>
<organism evidence="1 2">
    <name type="scientific">Irpex rosettiformis</name>
    <dbReference type="NCBI Taxonomy" id="378272"/>
    <lineage>
        <taxon>Eukaryota</taxon>
        <taxon>Fungi</taxon>
        <taxon>Dikarya</taxon>
        <taxon>Basidiomycota</taxon>
        <taxon>Agaricomycotina</taxon>
        <taxon>Agaricomycetes</taxon>
        <taxon>Polyporales</taxon>
        <taxon>Irpicaceae</taxon>
        <taxon>Irpex</taxon>
    </lineage>
</organism>
<sequence>MNTALTGNPEQQSEVVKEESRSDGTVARTLDLSLICLGTFPSSNRPPALIDYMYSHCSCNGEVRPGKLLRAHRSPLRQLLDSPKFWYSTISSLPEITEAISEAEAQLVSNFVRNLRHLVGVEFGNSAWTGLTSVQASQFEAIRNLLDHMPLLVWAIMVEDPTAQRSVLRSIADPLRSMEDLATLEEDAWEELCR</sequence>